<feature type="non-terminal residue" evidence="2">
    <location>
        <position position="1"/>
    </location>
</feature>
<dbReference type="AlphaFoldDB" id="A0A7X0HMF1"/>
<accession>A0A7X0HMF1</accession>
<keyword evidence="3" id="KW-1185">Reference proteome</keyword>
<name>A0A7X0HMF1_9ACTN</name>
<gene>
    <name evidence="1" type="ORF">HNQ79_006703</name>
    <name evidence="2" type="ORF">HNQ79_006723</name>
</gene>
<evidence type="ECO:0000313" key="2">
    <source>
        <dbReference type="EMBL" id="MBB6440210.1"/>
    </source>
</evidence>
<proteinExistence type="predicted"/>
<evidence type="ECO:0000313" key="3">
    <source>
        <dbReference type="Proteomes" id="UP000540423"/>
    </source>
</evidence>
<organism evidence="2 3">
    <name type="scientific">Streptomyces candidus</name>
    <dbReference type="NCBI Taxonomy" id="67283"/>
    <lineage>
        <taxon>Bacteria</taxon>
        <taxon>Bacillati</taxon>
        <taxon>Actinomycetota</taxon>
        <taxon>Actinomycetes</taxon>
        <taxon>Kitasatosporales</taxon>
        <taxon>Streptomycetaceae</taxon>
        <taxon>Streptomyces</taxon>
    </lineage>
</organism>
<reference evidence="2 3" key="1">
    <citation type="submission" date="2020-08" db="EMBL/GenBank/DDBJ databases">
        <title>Genomic Encyclopedia of Type Strains, Phase IV (KMG-IV): sequencing the most valuable type-strain genomes for metagenomic binning, comparative biology and taxonomic classification.</title>
        <authorList>
            <person name="Goeker M."/>
        </authorList>
    </citation>
    <scope>NUCLEOTIDE SEQUENCE [LARGE SCALE GENOMIC DNA]</scope>
    <source>
        <strain evidence="2 3">DSM 40141</strain>
    </source>
</reference>
<comment type="caution">
    <text evidence="2">The sequence shown here is derived from an EMBL/GenBank/DDBJ whole genome shotgun (WGS) entry which is preliminary data.</text>
</comment>
<dbReference type="EMBL" id="JACHEM010000042">
    <property type="protein sequence ID" value="MBB6440190.1"/>
    <property type="molecule type" value="Genomic_DNA"/>
</dbReference>
<dbReference type="EMBL" id="JACHEM010000044">
    <property type="protein sequence ID" value="MBB6440210.1"/>
    <property type="molecule type" value="Genomic_DNA"/>
</dbReference>
<dbReference type="Proteomes" id="UP000540423">
    <property type="component" value="Unassembled WGS sequence"/>
</dbReference>
<protein>
    <submittedName>
        <fullName evidence="2">Uncharacterized protein</fullName>
    </submittedName>
</protein>
<sequence length="40" mass="4528">QQLHQIAADGLAQMYFRANNSRAHGLGVEFTDVERLDIEL</sequence>
<evidence type="ECO:0000313" key="1">
    <source>
        <dbReference type="EMBL" id="MBB6440190.1"/>
    </source>
</evidence>